<dbReference type="SUPFAM" id="SSF53098">
    <property type="entry name" value="Ribonuclease H-like"/>
    <property type="match status" value="1"/>
</dbReference>
<dbReference type="GO" id="GO:0008270">
    <property type="term" value="F:zinc ion binding"/>
    <property type="evidence" value="ECO:0007669"/>
    <property type="project" value="InterPro"/>
</dbReference>
<dbReference type="FunFam" id="3.10.20.370:FF:000001">
    <property type="entry name" value="Retrovirus-related Pol polyprotein from transposon 17.6-like protein"/>
    <property type="match status" value="1"/>
</dbReference>
<dbReference type="Gene3D" id="3.30.70.270">
    <property type="match status" value="2"/>
</dbReference>
<evidence type="ECO:0000256" key="8">
    <source>
        <dbReference type="ARBA" id="ARBA00022918"/>
    </source>
</evidence>
<dbReference type="PANTHER" id="PTHR37984:SF5">
    <property type="entry name" value="PROTEIN NYNRIN-LIKE"/>
    <property type="match status" value="1"/>
</dbReference>
<dbReference type="GO" id="GO:0008233">
    <property type="term" value="F:peptidase activity"/>
    <property type="evidence" value="ECO:0007669"/>
    <property type="project" value="UniProtKB-KW"/>
</dbReference>
<gene>
    <name evidence="12" type="ORF">PYW07_010325</name>
</gene>
<dbReference type="InterPro" id="IPR041373">
    <property type="entry name" value="RT_RNaseH"/>
</dbReference>
<evidence type="ECO:0000256" key="7">
    <source>
        <dbReference type="ARBA" id="ARBA00022801"/>
    </source>
</evidence>
<dbReference type="EC" id="2.7.7.49" evidence="1"/>
<feature type="compositionally biased region" description="Basic and acidic residues" evidence="9">
    <location>
        <begin position="1479"/>
        <end position="1493"/>
    </location>
</feature>
<dbReference type="Pfam" id="PF17921">
    <property type="entry name" value="Integrase_H2C2"/>
    <property type="match status" value="1"/>
</dbReference>
<sequence>MAMTNEQFQQLLFTITSNKRGTFASCTFTYDGKKNSDAVEAFLAAATVFKSTEKISDSDALESLPLLLRDEAAVWWQGVKTGVTKWEDFCTKLRHTFAPKKPTFMLYYQITHDVQEANVTTEAFIARKRSLFSLAPPPAFTESQQIDLIFPLIRLDIRNRMPRDTVPTFDKLLETARGIEETLHEYAASSETGESRNAPGKKGKLRCTFCKNPGHTVDVCRKKKRVEGTLPSTSKDVAESQTQAPSPSQPKFSCYGCGAPGVYRSNCTTCKKSPSPIKKENVGFCAFDTCEEAHSRPVVFLEVEGITGTAFMDTCAKMSVASYSLYQSLLKSGCKFSKKTVTLTLADGIKKEQVVLVCKAMVDLNGRKILTRFIVLQEARDNRTLLGVDFLQKAGVVINMPQYTWSFIDEPDKQYELYPEEFTIFESTVIQELMILPSPLSAMTVTDIEDAASVSTTMPTPPSTPPPAVMATGEAATPTKDPQASQDYKLALIDLTSTPPNKKKPRLFDGYSPSFMDFMMRDAQINVHRESAELSPDSSSLFDANNWDVRIDSIDVVVLTPDQDELVKQLLEKNNDVFNTKREPTKLIEHTIKTVDDKPISVPPYRLSPPRKEALQREIKEMLADGIIQPSASPWAAPVVLVTKANGTIRVCIDYRRLNAITVPDRYPIPRIDDLLHEAKPTPYMSLLDLKAGYWQIGVRKEDQDKTAFITPFGVYKFTRMPFGLRNAPATFQRLIDRMRVGMPDVKLLAYLDDLAVFSQTFEQHLEDLQKVFDKLKEFGLTANRGKCNFCCSTIKYLGHYITPNGLQVDPEKTAAIAELPAPSNLKHLVAFLQTCSWYRRFIENFAKIAEPLTRLTKKNVSWEWTEEQQNAYNELKYRLSSAPILRQANETKLYVIKSDASSYAIGAVSVQGEAEDERPVEFASRLLTSAERNYTTTEREALAVVWAVSKFRGYIEGLPVTVITDHQALKWLMSLKTPTGRLARWALQLQAFDITIKYAPGRTNVVADFLSRPPCNKETVGGCGICTVTIDIPVRSPADIRVEQLKDERLQQIVKDLESVNNDEKAVYWSNKGYLMNNGLLYRHSPHSDSEEAQLAVPEHEWANILSTYHDNPLAGHYGSDKTYRRNATRYYWTGMRKYIESYTKKCLECQRYKSSNQKPAGLLQTTVTNQRFEVISFDLFGPLPTSIDGKTWILIVEDVATRWVELFALHQATAENCAMTLINEIFLRFGFPRRMISDNGPQFVSAVMQQVAFTMNIKHAFTPVYHPETNPVERKNRDLKPQLAALVKDKHREWPEHLPSIRFAMNTASSLSTGFTPAFLTFGRELRTPDDTSHDFRKILQSENFVPEITPKLMQLANTLQQAREIQEQSEERRKKYVDKQRREDPGYNPGELVLATTHTLSNALRGVSNKFAPRRDGPYIIKKRHGPSSYEIADPQKPDVVIGVYHASALVPYVGESSMLPAPVQPLRKRGRPRKQTPEHGSDPGQPEKRGKPKNTPPLAGSSSGRLQIQRGRL</sequence>
<evidence type="ECO:0000256" key="9">
    <source>
        <dbReference type="SAM" id="MobiDB-lite"/>
    </source>
</evidence>
<accession>A0AAD7Y9X0</accession>
<dbReference type="InterPro" id="IPR021109">
    <property type="entry name" value="Peptidase_aspartic_dom_sf"/>
</dbReference>
<dbReference type="InterPro" id="IPR043502">
    <property type="entry name" value="DNA/RNA_pol_sf"/>
</dbReference>
<dbReference type="Pfam" id="PF19259">
    <property type="entry name" value="Ty3_capsid"/>
    <property type="match status" value="1"/>
</dbReference>
<dbReference type="CDD" id="cd01647">
    <property type="entry name" value="RT_LTR"/>
    <property type="match status" value="1"/>
</dbReference>
<protein>
    <recommendedName>
        <fullName evidence="1">RNA-directed DNA polymerase</fullName>
        <ecNumber evidence="1">2.7.7.49</ecNumber>
    </recommendedName>
</protein>
<keyword evidence="7" id="KW-0378">Hydrolase</keyword>
<reference evidence="12" key="1">
    <citation type="submission" date="2023-03" db="EMBL/GenBank/DDBJ databases">
        <title>Chromosome-level genomes of two armyworms, Mythimna separata and Mythimna loreyi, provide insights into the biosynthesis and reception of sex pheromones.</title>
        <authorList>
            <person name="Zhao H."/>
        </authorList>
    </citation>
    <scope>NUCLEOTIDE SEQUENCE</scope>
    <source>
        <strain evidence="12">BeijingLab</strain>
        <tissue evidence="12">Pupa</tissue>
    </source>
</reference>
<dbReference type="Pfam" id="PF17917">
    <property type="entry name" value="RT_RNaseH"/>
    <property type="match status" value="1"/>
</dbReference>
<dbReference type="SUPFAM" id="SSF56672">
    <property type="entry name" value="DNA/RNA polymerases"/>
    <property type="match status" value="1"/>
</dbReference>
<feature type="compositionally biased region" description="Pro residues" evidence="9">
    <location>
        <begin position="459"/>
        <end position="468"/>
    </location>
</feature>
<keyword evidence="3" id="KW-0808">Transferase</keyword>
<dbReference type="PROSITE" id="PS50994">
    <property type="entry name" value="INTEGRASE"/>
    <property type="match status" value="1"/>
</dbReference>
<dbReference type="FunFam" id="3.30.420.10:FF:000032">
    <property type="entry name" value="Retrovirus-related Pol polyprotein from transposon 297-like Protein"/>
    <property type="match status" value="1"/>
</dbReference>
<dbReference type="InterPro" id="IPR036397">
    <property type="entry name" value="RNaseH_sf"/>
</dbReference>
<name>A0AAD7Y9X0_MYTSE</name>
<dbReference type="Proteomes" id="UP001231518">
    <property type="component" value="Chromosome 25"/>
</dbReference>
<dbReference type="SMART" id="SM00343">
    <property type="entry name" value="ZnF_C2HC"/>
    <property type="match status" value="2"/>
</dbReference>
<dbReference type="InterPro" id="IPR045358">
    <property type="entry name" value="Ty3_capsid"/>
</dbReference>
<evidence type="ECO:0000313" key="12">
    <source>
        <dbReference type="EMBL" id="KAJ8708200.1"/>
    </source>
</evidence>
<evidence type="ECO:0000256" key="5">
    <source>
        <dbReference type="ARBA" id="ARBA00022722"/>
    </source>
</evidence>
<dbReference type="InterPro" id="IPR050951">
    <property type="entry name" value="Retrovirus_Pol_polyprotein"/>
</dbReference>
<dbReference type="Gene3D" id="3.30.420.10">
    <property type="entry name" value="Ribonuclease H-like superfamily/Ribonuclease H"/>
    <property type="match status" value="1"/>
</dbReference>
<feature type="compositionally biased region" description="Basic and acidic residues" evidence="9">
    <location>
        <begin position="1370"/>
        <end position="1388"/>
    </location>
</feature>
<dbReference type="EMBL" id="JARGEI010000026">
    <property type="protein sequence ID" value="KAJ8708200.1"/>
    <property type="molecule type" value="Genomic_DNA"/>
</dbReference>
<organism evidence="12 13">
    <name type="scientific">Mythimna separata</name>
    <name type="common">Oriental armyworm</name>
    <name type="synonym">Pseudaletia separata</name>
    <dbReference type="NCBI Taxonomy" id="271217"/>
    <lineage>
        <taxon>Eukaryota</taxon>
        <taxon>Metazoa</taxon>
        <taxon>Ecdysozoa</taxon>
        <taxon>Arthropoda</taxon>
        <taxon>Hexapoda</taxon>
        <taxon>Insecta</taxon>
        <taxon>Pterygota</taxon>
        <taxon>Neoptera</taxon>
        <taxon>Endopterygota</taxon>
        <taxon>Lepidoptera</taxon>
        <taxon>Glossata</taxon>
        <taxon>Ditrysia</taxon>
        <taxon>Noctuoidea</taxon>
        <taxon>Noctuidae</taxon>
        <taxon>Noctuinae</taxon>
        <taxon>Hadenini</taxon>
        <taxon>Mythimna</taxon>
    </lineage>
</organism>
<evidence type="ECO:0000313" key="13">
    <source>
        <dbReference type="Proteomes" id="UP001231518"/>
    </source>
</evidence>
<dbReference type="InterPro" id="IPR001878">
    <property type="entry name" value="Znf_CCHC"/>
</dbReference>
<dbReference type="InterPro" id="IPR000477">
    <property type="entry name" value="RT_dom"/>
</dbReference>
<feature type="domain" description="Reverse transcriptase" evidence="10">
    <location>
        <begin position="623"/>
        <end position="802"/>
    </location>
</feature>
<dbReference type="GO" id="GO:0004519">
    <property type="term" value="F:endonuclease activity"/>
    <property type="evidence" value="ECO:0007669"/>
    <property type="project" value="UniProtKB-KW"/>
</dbReference>
<dbReference type="GO" id="GO:0003964">
    <property type="term" value="F:RNA-directed DNA polymerase activity"/>
    <property type="evidence" value="ECO:0007669"/>
    <property type="project" value="UniProtKB-KW"/>
</dbReference>
<dbReference type="FunFam" id="1.10.340.70:FF:000001">
    <property type="entry name" value="Retrovirus-related Pol polyprotein from transposon gypsy-like Protein"/>
    <property type="match status" value="1"/>
</dbReference>
<keyword evidence="2" id="KW-0645">Protease</keyword>
<dbReference type="InterPro" id="IPR001584">
    <property type="entry name" value="Integrase_cat-core"/>
</dbReference>
<dbReference type="GO" id="GO:0042575">
    <property type="term" value="C:DNA polymerase complex"/>
    <property type="evidence" value="ECO:0007669"/>
    <property type="project" value="UniProtKB-ARBA"/>
</dbReference>
<dbReference type="InterPro" id="IPR041588">
    <property type="entry name" value="Integrase_H2C2"/>
</dbReference>
<dbReference type="GO" id="GO:0006508">
    <property type="term" value="P:proteolysis"/>
    <property type="evidence" value="ECO:0007669"/>
    <property type="project" value="UniProtKB-KW"/>
</dbReference>
<keyword evidence="8" id="KW-0695">RNA-directed DNA polymerase</keyword>
<dbReference type="Pfam" id="PF00665">
    <property type="entry name" value="rve"/>
    <property type="match status" value="1"/>
</dbReference>
<evidence type="ECO:0000259" key="11">
    <source>
        <dbReference type="PROSITE" id="PS50994"/>
    </source>
</evidence>
<dbReference type="InterPro" id="IPR043128">
    <property type="entry name" value="Rev_trsase/Diguanyl_cyclase"/>
</dbReference>
<dbReference type="GO" id="GO:0003676">
    <property type="term" value="F:nucleic acid binding"/>
    <property type="evidence" value="ECO:0007669"/>
    <property type="project" value="InterPro"/>
</dbReference>
<feature type="region of interest" description="Disordered" evidence="9">
    <location>
        <begin position="230"/>
        <end position="249"/>
    </location>
</feature>
<dbReference type="Gene3D" id="3.10.20.370">
    <property type="match status" value="1"/>
</dbReference>
<dbReference type="CDD" id="cd09274">
    <property type="entry name" value="RNase_HI_RT_Ty3"/>
    <property type="match status" value="1"/>
</dbReference>
<dbReference type="FunFam" id="3.10.10.10:FF:000007">
    <property type="entry name" value="Retrovirus-related Pol polyprotein from transposon 17.6-like Protein"/>
    <property type="match status" value="1"/>
</dbReference>
<feature type="region of interest" description="Disordered" evidence="9">
    <location>
        <begin position="1409"/>
        <end position="1437"/>
    </location>
</feature>
<dbReference type="Gene3D" id="3.10.10.10">
    <property type="entry name" value="HIV Type 1 Reverse Transcriptase, subunit A, domain 1"/>
    <property type="match status" value="1"/>
</dbReference>
<evidence type="ECO:0000256" key="3">
    <source>
        <dbReference type="ARBA" id="ARBA00022679"/>
    </source>
</evidence>
<evidence type="ECO:0000256" key="6">
    <source>
        <dbReference type="ARBA" id="ARBA00022759"/>
    </source>
</evidence>
<keyword evidence="5" id="KW-0540">Nuclease</keyword>
<dbReference type="FunFam" id="3.30.70.270:FF:000020">
    <property type="entry name" value="Transposon Tf2-6 polyprotein-like Protein"/>
    <property type="match status" value="1"/>
</dbReference>
<evidence type="ECO:0000256" key="1">
    <source>
        <dbReference type="ARBA" id="ARBA00012493"/>
    </source>
</evidence>
<proteinExistence type="predicted"/>
<feature type="region of interest" description="Disordered" evidence="9">
    <location>
        <begin position="1464"/>
        <end position="1517"/>
    </location>
</feature>
<dbReference type="Gene3D" id="2.40.70.10">
    <property type="entry name" value="Acid Proteases"/>
    <property type="match status" value="1"/>
</dbReference>
<feature type="domain" description="Integrase catalytic" evidence="11">
    <location>
        <begin position="1157"/>
        <end position="1327"/>
    </location>
</feature>
<feature type="region of interest" description="Disordered" evidence="9">
    <location>
        <begin position="454"/>
        <end position="483"/>
    </location>
</feature>
<evidence type="ECO:0000256" key="2">
    <source>
        <dbReference type="ARBA" id="ARBA00022670"/>
    </source>
</evidence>
<dbReference type="Gene3D" id="1.10.340.70">
    <property type="match status" value="1"/>
</dbReference>
<keyword evidence="6" id="KW-0255">Endonuclease</keyword>
<keyword evidence="13" id="KW-1185">Reference proteome</keyword>
<keyword evidence="4" id="KW-0548">Nucleotidyltransferase</keyword>
<evidence type="ECO:0000256" key="4">
    <source>
        <dbReference type="ARBA" id="ARBA00022695"/>
    </source>
</evidence>
<evidence type="ECO:0000259" key="10">
    <source>
        <dbReference type="PROSITE" id="PS50878"/>
    </source>
</evidence>
<dbReference type="Pfam" id="PF00078">
    <property type="entry name" value="RVT_1"/>
    <property type="match status" value="1"/>
</dbReference>
<dbReference type="SUPFAM" id="SSF50630">
    <property type="entry name" value="Acid proteases"/>
    <property type="match status" value="1"/>
</dbReference>
<dbReference type="PANTHER" id="PTHR37984">
    <property type="entry name" value="PROTEIN CBG26694"/>
    <property type="match status" value="1"/>
</dbReference>
<feature type="region of interest" description="Disordered" evidence="9">
    <location>
        <begin position="1370"/>
        <end position="1392"/>
    </location>
</feature>
<dbReference type="GO" id="GO:0015074">
    <property type="term" value="P:DNA integration"/>
    <property type="evidence" value="ECO:0007669"/>
    <property type="project" value="InterPro"/>
</dbReference>
<comment type="caution">
    <text evidence="12">The sequence shown here is derived from an EMBL/GenBank/DDBJ whole genome shotgun (WGS) entry which is preliminary data.</text>
</comment>
<dbReference type="PROSITE" id="PS50878">
    <property type="entry name" value="RT_POL"/>
    <property type="match status" value="1"/>
</dbReference>
<dbReference type="InterPro" id="IPR012337">
    <property type="entry name" value="RNaseH-like_sf"/>
</dbReference>